<evidence type="ECO:0000256" key="2">
    <source>
        <dbReference type="SAM" id="SignalP"/>
    </source>
</evidence>
<feature type="signal peptide" evidence="2">
    <location>
        <begin position="1"/>
        <end position="23"/>
    </location>
</feature>
<dbReference type="EMBL" id="JBANFI010000001">
    <property type="protein sequence ID" value="MFK7159595.1"/>
    <property type="molecule type" value="Genomic_DNA"/>
</dbReference>
<evidence type="ECO:0000313" key="4">
    <source>
        <dbReference type="Proteomes" id="UP001621714"/>
    </source>
</evidence>
<dbReference type="Proteomes" id="UP001621714">
    <property type="component" value="Unassembled WGS sequence"/>
</dbReference>
<gene>
    <name evidence="3" type="ORF">V6U78_00900</name>
</gene>
<proteinExistence type="predicted"/>
<name>A0ABW8PTN4_9GAMM</name>
<comment type="caution">
    <text evidence="3">The sequence shown here is derived from an EMBL/GenBank/DDBJ whole genome shotgun (WGS) entry which is preliminary data.</text>
</comment>
<feature type="chain" id="PRO_5046088679" description="Peptidase propeptide and YPEB domain-containing protein" evidence="2">
    <location>
        <begin position="24"/>
        <end position="148"/>
    </location>
</feature>
<evidence type="ECO:0000313" key="3">
    <source>
        <dbReference type="EMBL" id="MFK7159595.1"/>
    </source>
</evidence>
<keyword evidence="4" id="KW-1185">Reference proteome</keyword>
<reference evidence="3 4" key="1">
    <citation type="submission" date="2024-02" db="EMBL/GenBank/DDBJ databases">
        <title>Marinospirillum sp. MEB 164 isolated from Lonar lake sediment.</title>
        <authorList>
            <person name="Joshi A."/>
            <person name="Thite S."/>
        </authorList>
    </citation>
    <scope>NUCLEOTIDE SEQUENCE [LARGE SCALE GENOMIC DNA]</scope>
    <source>
        <strain evidence="3 4">MEB164</strain>
    </source>
</reference>
<sequence>MSTLRLALSGIALSLALSQPLWAETPATPAGSTPSAERAACQERAQGQRAQHRHLARSERSESAPNWNLTELETLMQARALRLGGSGATAELTPLSSGGYQVVFKQADGSVIRNLELDEQGRPTERMERGQRRGPEARQRGQATNVIE</sequence>
<evidence type="ECO:0000256" key="1">
    <source>
        <dbReference type="SAM" id="MobiDB-lite"/>
    </source>
</evidence>
<keyword evidence="2" id="KW-0732">Signal</keyword>
<feature type="region of interest" description="Disordered" evidence="1">
    <location>
        <begin position="117"/>
        <end position="148"/>
    </location>
</feature>
<feature type="region of interest" description="Disordered" evidence="1">
    <location>
        <begin position="26"/>
        <end position="67"/>
    </location>
</feature>
<protein>
    <recommendedName>
        <fullName evidence="5">Peptidase propeptide and YPEB domain-containing protein</fullName>
    </recommendedName>
</protein>
<evidence type="ECO:0008006" key="5">
    <source>
        <dbReference type="Google" id="ProtNLM"/>
    </source>
</evidence>
<dbReference type="RefSeq" id="WP_405336202.1">
    <property type="nucleotide sequence ID" value="NZ_JBANFI010000001.1"/>
</dbReference>
<feature type="compositionally biased region" description="Basic and acidic residues" evidence="1">
    <location>
        <begin position="117"/>
        <end position="139"/>
    </location>
</feature>
<organism evidence="3 4">
    <name type="scientific">Marinospirillum alkalitolerans</name>
    <dbReference type="NCBI Taxonomy" id="3123374"/>
    <lineage>
        <taxon>Bacteria</taxon>
        <taxon>Pseudomonadati</taxon>
        <taxon>Pseudomonadota</taxon>
        <taxon>Gammaproteobacteria</taxon>
        <taxon>Oceanospirillales</taxon>
        <taxon>Oceanospirillaceae</taxon>
        <taxon>Marinospirillum</taxon>
    </lineage>
</organism>
<accession>A0ABW8PTN4</accession>